<gene>
    <name evidence="1" type="ORF">PDJAM_G00062100</name>
</gene>
<name>A0ACC5YYB0_9TELE</name>
<sequence>MTNAFNIHLRPCLRCLILLLPCLFLLLVCFWCCRSGIGAGFRFGLGLGRCCWLLSTQPGPRGLGLLPAWAAAERTKELSLTRHQLLPSSCAFIKAVSVLLHGAKAASSGTQPLQHSRHHEISLCPEPGVWSTLACFCIFEYSGACARMWKGCIKNVEPRAKPGIARGSACYVGRLASWTPCCVEDVLGVGRKTAALTDARRQDPTREQGGWSWHSLTPTETPWAAEEVATGRNSVSMTDEEEGEVGKVAEEQKADGCEGNGGKGPYEGVEEWIGQEAIVYR</sequence>
<keyword evidence="2" id="KW-1185">Reference proteome</keyword>
<dbReference type="EMBL" id="CM040989">
    <property type="protein sequence ID" value="MCJ8740704.1"/>
    <property type="molecule type" value="Genomic_DNA"/>
</dbReference>
<comment type="caution">
    <text evidence="1">The sequence shown here is derived from an EMBL/GenBank/DDBJ whole genome shotgun (WGS) entry which is preliminary data.</text>
</comment>
<organism evidence="1 2">
    <name type="scientific">Pangasius djambal</name>
    <dbReference type="NCBI Taxonomy" id="1691987"/>
    <lineage>
        <taxon>Eukaryota</taxon>
        <taxon>Metazoa</taxon>
        <taxon>Chordata</taxon>
        <taxon>Craniata</taxon>
        <taxon>Vertebrata</taxon>
        <taxon>Euteleostomi</taxon>
        <taxon>Actinopterygii</taxon>
        <taxon>Neopterygii</taxon>
        <taxon>Teleostei</taxon>
        <taxon>Ostariophysi</taxon>
        <taxon>Siluriformes</taxon>
        <taxon>Pangasiidae</taxon>
        <taxon>Pangasius</taxon>
    </lineage>
</organism>
<protein>
    <submittedName>
        <fullName evidence="1">Uncharacterized protein</fullName>
    </submittedName>
</protein>
<evidence type="ECO:0000313" key="1">
    <source>
        <dbReference type="EMBL" id="MCJ8740704.1"/>
    </source>
</evidence>
<accession>A0ACC5YYB0</accession>
<dbReference type="Proteomes" id="UP000830395">
    <property type="component" value="Chromosome 15"/>
</dbReference>
<evidence type="ECO:0000313" key="2">
    <source>
        <dbReference type="Proteomes" id="UP000830395"/>
    </source>
</evidence>
<proteinExistence type="predicted"/>
<reference evidence="1" key="1">
    <citation type="submission" date="2020-02" db="EMBL/GenBank/DDBJ databases">
        <title>Genome sequencing of the panga catfish, Pangasius djambal.</title>
        <authorList>
            <person name="Wen M."/>
            <person name="Zahm M."/>
            <person name="Roques C."/>
            <person name="Cabau C."/>
            <person name="Klopp C."/>
            <person name="Donnadieu C."/>
            <person name="Jouanno E."/>
            <person name="Avarre J.-C."/>
            <person name="Campet M."/>
            <person name="Ha T."/>
            <person name="Dugue R."/>
            <person name="Lampietro C."/>
            <person name="Louis A."/>
            <person name="Herpin A."/>
            <person name="Echchiki A."/>
            <person name="Berthelot C."/>
            <person name="Parey E."/>
            <person name="Roest-Crollius H."/>
            <person name="Braasch I."/>
            <person name="Postlethwait J.H."/>
            <person name="Bobe J."/>
            <person name="Montfort J."/>
            <person name="Bouchez O."/>
            <person name="Begum T."/>
            <person name="Schartl M."/>
            <person name="Gustiano R."/>
            <person name="Guiguen Y."/>
        </authorList>
    </citation>
    <scope>NUCLEOTIDE SEQUENCE</scope>
    <source>
        <strain evidence="1">Pdj_M5554</strain>
    </source>
</reference>